<organism evidence="3 4">
    <name type="scientific">Alkalibacterium subtropicum</name>
    <dbReference type="NCBI Taxonomy" id="753702"/>
    <lineage>
        <taxon>Bacteria</taxon>
        <taxon>Bacillati</taxon>
        <taxon>Bacillota</taxon>
        <taxon>Bacilli</taxon>
        <taxon>Lactobacillales</taxon>
        <taxon>Carnobacteriaceae</taxon>
        <taxon>Alkalibacterium</taxon>
    </lineage>
</organism>
<name>A0A1I1L165_9LACT</name>
<evidence type="ECO:0000313" key="4">
    <source>
        <dbReference type="Proteomes" id="UP000199612"/>
    </source>
</evidence>
<feature type="compositionally biased region" description="Acidic residues" evidence="1">
    <location>
        <begin position="27"/>
        <end position="68"/>
    </location>
</feature>
<feature type="region of interest" description="Disordered" evidence="1">
    <location>
        <begin position="26"/>
        <end position="68"/>
    </location>
</feature>
<dbReference type="Pfam" id="PF02469">
    <property type="entry name" value="Fasciclin"/>
    <property type="match status" value="1"/>
</dbReference>
<dbReference type="OrthoDB" id="9800666at2"/>
<dbReference type="Proteomes" id="UP000199612">
    <property type="component" value="Unassembled WGS sequence"/>
</dbReference>
<dbReference type="PROSITE" id="PS50213">
    <property type="entry name" value="FAS1"/>
    <property type="match status" value="1"/>
</dbReference>
<evidence type="ECO:0000259" key="2">
    <source>
        <dbReference type="PROSITE" id="PS50213"/>
    </source>
</evidence>
<dbReference type="SMART" id="SM00554">
    <property type="entry name" value="FAS1"/>
    <property type="match status" value="1"/>
</dbReference>
<dbReference type="FunFam" id="2.30.180.10:FF:000032">
    <property type="entry name" value="Fasciclin domain-containing protein, putative"/>
    <property type="match status" value="1"/>
</dbReference>
<dbReference type="InterPro" id="IPR036378">
    <property type="entry name" value="FAS1_dom_sf"/>
</dbReference>
<sequence length="212" mass="22821">MTKERAKLLHAGVLSVAAVGLIAGCATDDETDTELDPETAEEEIEEVEEDVEEELDLDEDTEETEDNIEETEEDIVAIAQGDPEFSILVSALQEAELVETLQGEGPFTVFAPTDEAFEALLSELDITAEELLGQPDLGSILTYHVIPSEVMAGDLEDGQTAETVHGEELTFDLSGDPMVNDAAITTTDIEASNGVIHAIDTVLIPSDFELQE</sequence>
<reference evidence="4" key="1">
    <citation type="submission" date="2016-10" db="EMBL/GenBank/DDBJ databases">
        <authorList>
            <person name="Varghese N."/>
            <person name="Submissions S."/>
        </authorList>
    </citation>
    <scope>NUCLEOTIDE SEQUENCE [LARGE SCALE GENOMIC DNA]</scope>
    <source>
        <strain evidence="4">DSM 23664</strain>
    </source>
</reference>
<dbReference type="RefSeq" id="WP_091531470.1">
    <property type="nucleotide sequence ID" value="NZ_FOLT01000017.1"/>
</dbReference>
<dbReference type="STRING" id="753702.SAMN04488102_11714"/>
<protein>
    <submittedName>
        <fullName evidence="3">Uncaracterized surface protein containing fasciclin (FAS1) repeats</fullName>
    </submittedName>
</protein>
<dbReference type="PROSITE" id="PS51257">
    <property type="entry name" value="PROKAR_LIPOPROTEIN"/>
    <property type="match status" value="1"/>
</dbReference>
<dbReference type="InterPro" id="IPR050904">
    <property type="entry name" value="Adhesion/Biosynth-related"/>
</dbReference>
<feature type="domain" description="FAS1" evidence="2">
    <location>
        <begin position="72"/>
        <end position="203"/>
    </location>
</feature>
<dbReference type="EMBL" id="FOLT01000017">
    <property type="protein sequence ID" value="SFC66799.1"/>
    <property type="molecule type" value="Genomic_DNA"/>
</dbReference>
<dbReference type="InterPro" id="IPR000782">
    <property type="entry name" value="FAS1_domain"/>
</dbReference>
<keyword evidence="4" id="KW-1185">Reference proteome</keyword>
<dbReference type="PANTHER" id="PTHR10900:SF77">
    <property type="entry name" value="FI19380P1"/>
    <property type="match status" value="1"/>
</dbReference>
<accession>A0A1I1L165</accession>
<dbReference type="AlphaFoldDB" id="A0A1I1L165"/>
<gene>
    <name evidence="3" type="ORF">SAMN04488102_11714</name>
</gene>
<proteinExistence type="predicted"/>
<dbReference type="Gene3D" id="2.30.180.10">
    <property type="entry name" value="FAS1 domain"/>
    <property type="match status" value="1"/>
</dbReference>
<dbReference type="GO" id="GO:0005615">
    <property type="term" value="C:extracellular space"/>
    <property type="evidence" value="ECO:0007669"/>
    <property type="project" value="TreeGrafter"/>
</dbReference>
<evidence type="ECO:0000256" key="1">
    <source>
        <dbReference type="SAM" id="MobiDB-lite"/>
    </source>
</evidence>
<dbReference type="PANTHER" id="PTHR10900">
    <property type="entry name" value="PERIOSTIN-RELATED"/>
    <property type="match status" value="1"/>
</dbReference>
<evidence type="ECO:0000313" key="3">
    <source>
        <dbReference type="EMBL" id="SFC66799.1"/>
    </source>
</evidence>
<dbReference type="SUPFAM" id="SSF82153">
    <property type="entry name" value="FAS1 domain"/>
    <property type="match status" value="1"/>
</dbReference>